<evidence type="ECO:0000313" key="1">
    <source>
        <dbReference type="EMBL" id="KFD67573.1"/>
    </source>
</evidence>
<accession>A0A085NDM7</accession>
<proteinExistence type="predicted"/>
<protein>
    <submittedName>
        <fullName evidence="1">Uncharacterized protein</fullName>
    </submittedName>
</protein>
<dbReference type="AlphaFoldDB" id="A0A085NDM7"/>
<dbReference type="EMBL" id="KL367513">
    <property type="protein sequence ID" value="KFD67573.1"/>
    <property type="molecule type" value="Genomic_DNA"/>
</dbReference>
<sequence>MDDCEVQAYNYQAAQVVSVPTPVAYGTTCRHSPCSGLSLSSERLQISDVQLLGSSLANNMSCSLRSGRMKKREFKLSKTPFADALSKASV</sequence>
<organism evidence="1">
    <name type="scientific">Trichuris suis</name>
    <name type="common">pig whipworm</name>
    <dbReference type="NCBI Taxonomy" id="68888"/>
    <lineage>
        <taxon>Eukaryota</taxon>
        <taxon>Metazoa</taxon>
        <taxon>Ecdysozoa</taxon>
        <taxon>Nematoda</taxon>
        <taxon>Enoplea</taxon>
        <taxon>Dorylaimia</taxon>
        <taxon>Trichinellida</taxon>
        <taxon>Trichuridae</taxon>
        <taxon>Trichuris</taxon>
    </lineage>
</organism>
<reference evidence="1" key="1">
    <citation type="journal article" date="2014" name="Nat. Genet.">
        <title>Genome and transcriptome of the porcine whipworm Trichuris suis.</title>
        <authorList>
            <person name="Jex A.R."/>
            <person name="Nejsum P."/>
            <person name="Schwarz E.M."/>
            <person name="Hu L."/>
            <person name="Young N.D."/>
            <person name="Hall R.S."/>
            <person name="Korhonen P.K."/>
            <person name="Liao S."/>
            <person name="Thamsborg S."/>
            <person name="Xia J."/>
            <person name="Xu P."/>
            <person name="Wang S."/>
            <person name="Scheerlinck J.P."/>
            <person name="Hofmann A."/>
            <person name="Sternberg P.W."/>
            <person name="Wang J."/>
            <person name="Gasser R.B."/>
        </authorList>
    </citation>
    <scope>NUCLEOTIDE SEQUENCE [LARGE SCALE GENOMIC DNA]</scope>
    <source>
        <strain evidence="1">DCEP-RM93F</strain>
    </source>
</reference>
<name>A0A085NDM7_9BILA</name>
<gene>
    <name evidence="1" type="ORF">M514_03484</name>
</gene>
<dbReference type="Proteomes" id="UP000030758">
    <property type="component" value="Unassembled WGS sequence"/>
</dbReference>